<dbReference type="RefSeq" id="WP_062226431.1">
    <property type="nucleotide sequence ID" value="NZ_BBWR01000002.1"/>
</dbReference>
<reference evidence="4" key="1">
    <citation type="journal article" date="2015" name="Proc. Natl. Acad. Sci. U.S.A.">
        <title>Bacterial clade with the ribosomal RNA operon on a small plasmid rather than the chromosome.</title>
        <authorList>
            <person name="Anda M."/>
            <person name="Ohtsubo Y."/>
            <person name="Okubo T."/>
            <person name="Sugawara M."/>
            <person name="Nagata Y."/>
            <person name="Tsuda M."/>
            <person name="Minamisawa K."/>
            <person name="Mitsui H."/>
        </authorList>
    </citation>
    <scope>NUCLEOTIDE SEQUENCE</scope>
    <source>
        <strain evidence="4">JCM 14755</strain>
    </source>
</reference>
<dbReference type="Pfam" id="PF07542">
    <property type="entry name" value="ATP12"/>
    <property type="match status" value="1"/>
</dbReference>
<evidence type="ECO:0000256" key="3">
    <source>
        <dbReference type="ARBA" id="ARBA00023186"/>
    </source>
</evidence>
<dbReference type="Gene3D" id="1.10.3580.10">
    <property type="entry name" value="ATP12 ATPase"/>
    <property type="match status" value="1"/>
</dbReference>
<keyword evidence="2" id="KW-0809">Transit peptide</keyword>
<proteinExistence type="inferred from homology"/>
<dbReference type="PANTHER" id="PTHR21013">
    <property type="entry name" value="ATP SYNTHASE MITOCHONDRIAL F1 COMPLEX ASSEMBLY FACTOR 2/ATP12 PROTEIN, MITOCHONDRIAL PRECURSOR"/>
    <property type="match status" value="1"/>
</dbReference>
<dbReference type="EMBL" id="LC066377">
    <property type="protein sequence ID" value="BAT28072.1"/>
    <property type="molecule type" value="Genomic_DNA"/>
</dbReference>
<name>A0A0P0Z202_9HYPH</name>
<evidence type="ECO:0000313" key="4">
    <source>
        <dbReference type="EMBL" id="BAT28072.1"/>
    </source>
</evidence>
<dbReference type="InterPro" id="IPR023335">
    <property type="entry name" value="ATP12_ortho_dom_sf"/>
</dbReference>
<dbReference type="GO" id="GO:0043461">
    <property type="term" value="P:proton-transporting ATP synthase complex assembly"/>
    <property type="evidence" value="ECO:0007669"/>
    <property type="project" value="InterPro"/>
</dbReference>
<dbReference type="Gene3D" id="3.30.2180.10">
    <property type="entry name" value="ATP12-like"/>
    <property type="match status" value="1"/>
</dbReference>
<evidence type="ECO:0000256" key="1">
    <source>
        <dbReference type="ARBA" id="ARBA00008231"/>
    </source>
</evidence>
<evidence type="ECO:0000256" key="2">
    <source>
        <dbReference type="ARBA" id="ARBA00022946"/>
    </source>
</evidence>
<sequence>MTVSPITPPELPKRFYAQATAVETAGGHQVHLDGRALRTPGKAVIQLSAQETAQETAAEWAAQGERIDPSTMPMTRLVNTIVDGVVPDPAAIRDDLSRYVETDLLVYRAEGPEGLCRRQSEGWDPILAWAQERIGGPFHMATGVMHVAQPPQTLERFRAILSQTSDPFRVAALHQMTTLTGSAILALAVAEERVTGADAFELAHVDEDWNISLWGDDAEAAARRAARRADMLVAERLYRQMSGQMPANHS</sequence>
<dbReference type="AlphaFoldDB" id="A0A0P0Z202"/>
<keyword evidence="3" id="KW-0143">Chaperone</keyword>
<protein>
    <recommendedName>
        <fullName evidence="5">ATPase</fullName>
    </recommendedName>
</protein>
<accession>A0A0P0Z202</accession>
<dbReference type="SUPFAM" id="SSF160909">
    <property type="entry name" value="ATP12-like"/>
    <property type="match status" value="1"/>
</dbReference>
<dbReference type="InterPro" id="IPR042272">
    <property type="entry name" value="ATP12_ATP_synth-F1-assembly_N"/>
</dbReference>
<dbReference type="OrthoDB" id="9797825at2"/>
<dbReference type="InterPro" id="IPR011419">
    <property type="entry name" value="ATP12_ATP_synth-F1-assembly"/>
</dbReference>
<evidence type="ECO:0008006" key="5">
    <source>
        <dbReference type="Google" id="ProtNLM"/>
    </source>
</evidence>
<dbReference type="PANTHER" id="PTHR21013:SF10">
    <property type="entry name" value="ATP SYNTHASE MITOCHONDRIAL F1 COMPLEX ASSEMBLY FACTOR 2"/>
    <property type="match status" value="1"/>
</dbReference>
<organism evidence="4">
    <name type="scientific">Aureimonas frigidaquae</name>
    <dbReference type="NCBI Taxonomy" id="424757"/>
    <lineage>
        <taxon>Bacteria</taxon>
        <taxon>Pseudomonadati</taxon>
        <taxon>Pseudomonadota</taxon>
        <taxon>Alphaproteobacteria</taxon>
        <taxon>Hyphomicrobiales</taxon>
        <taxon>Aurantimonadaceae</taxon>
        <taxon>Aureimonas</taxon>
    </lineage>
</organism>
<comment type="similarity">
    <text evidence="1">Belongs to the ATP12 family.</text>
</comment>